<dbReference type="SMR" id="A6QQR8"/>
<dbReference type="PROSITE" id="PS51257">
    <property type="entry name" value="PROKAR_LIPOPROTEIN"/>
    <property type="match status" value="1"/>
</dbReference>
<evidence type="ECO:0000256" key="6">
    <source>
        <dbReference type="ARBA" id="ARBA00023134"/>
    </source>
</evidence>
<organism evidence="8">
    <name type="scientific">Bos taurus</name>
    <name type="common">Bovine</name>
    <dbReference type="NCBI Taxonomy" id="9913"/>
    <lineage>
        <taxon>Eukaryota</taxon>
        <taxon>Metazoa</taxon>
        <taxon>Chordata</taxon>
        <taxon>Craniata</taxon>
        <taxon>Vertebrata</taxon>
        <taxon>Euteleostomi</taxon>
        <taxon>Mammalia</taxon>
        <taxon>Eutheria</taxon>
        <taxon>Laurasiatheria</taxon>
        <taxon>Artiodactyla</taxon>
        <taxon>Ruminantia</taxon>
        <taxon>Pecora</taxon>
        <taxon>Bovidae</taxon>
        <taxon>Bovinae</taxon>
        <taxon>Bos</taxon>
    </lineage>
</organism>
<evidence type="ECO:0000256" key="1">
    <source>
        <dbReference type="ARBA" id="ARBA00004245"/>
    </source>
</evidence>
<comment type="subcellular location">
    <subcellularLocation>
        <location evidence="1">Cytoplasm</location>
        <location evidence="1">Cytoskeleton</location>
    </subcellularLocation>
</comment>
<dbReference type="Bgee" id="ENSBTAG00000017740">
    <property type="expression patterns" value="Expressed in jejunum and 30 other cell types or tissues"/>
</dbReference>
<accession>A6QQR8</accession>
<sequence>MRECLSIHIGQAGVQIGGACWELYCLEHGIQPDGVVLDGGQDLLAPAKTEPTRASFDSFFCETRAGKYVPRALFMDLEPTVVGNVRSHVLNWVHNPNKQVQRLA</sequence>
<dbReference type="OrthoDB" id="1662883at2759"/>
<dbReference type="VGNC" id="VGNC:36505">
    <property type="gene designation" value="TUBAL3"/>
</dbReference>
<reference evidence="8" key="1">
    <citation type="submission" date="2007-07" db="EMBL/GenBank/DDBJ databases">
        <authorList>
            <person name="Moore S."/>
            <person name="Alexander L."/>
            <person name="Brownstein M."/>
            <person name="Guan L."/>
            <person name="Lobo S."/>
            <person name="Meng Y."/>
            <person name="Tanaguchi M."/>
            <person name="Wang Z."/>
            <person name="Yu J."/>
            <person name="Prange C."/>
            <person name="Schreiber K."/>
            <person name="Shenmen C."/>
            <person name="Wagner L."/>
            <person name="Bala M."/>
            <person name="Barbazuk S."/>
            <person name="Barber S."/>
            <person name="Babakaiff R."/>
            <person name="Beland J."/>
            <person name="Chun E."/>
            <person name="Del Rio L."/>
            <person name="Gibson S."/>
            <person name="Hanson R."/>
            <person name="Kirkpatrick R."/>
            <person name="Liu J."/>
            <person name="Matsuo C."/>
            <person name="Mayo M."/>
            <person name="Santos R.R."/>
            <person name="Stott J."/>
            <person name="Tsai M."/>
            <person name="Wong D."/>
            <person name="Siddiqui A."/>
            <person name="Holt R."/>
            <person name="Jones S.J."/>
            <person name="Marra M.A."/>
        </authorList>
    </citation>
    <scope>NUCLEOTIDE SEQUENCE</scope>
    <source>
        <strain evidence="8">Crossbred x Angus</strain>
        <tissue evidence="8">Ileum</tissue>
    </source>
</reference>
<dbReference type="GO" id="GO:0007017">
    <property type="term" value="P:microtubule-based process"/>
    <property type="evidence" value="ECO:0007669"/>
    <property type="project" value="InterPro"/>
</dbReference>
<protein>
    <submittedName>
        <fullName evidence="8">TUBAL3 protein</fullName>
    </submittedName>
</protein>
<dbReference type="KEGG" id="bta:538631"/>
<evidence type="ECO:0000256" key="2">
    <source>
        <dbReference type="ARBA" id="ARBA00009636"/>
    </source>
</evidence>
<keyword evidence="6" id="KW-0342">GTP-binding</keyword>
<keyword evidence="7" id="KW-0206">Cytoskeleton</keyword>
<proteinExistence type="evidence at transcript level"/>
<dbReference type="VEuPathDB" id="HostDB:ENSBTAG00000017740"/>
<dbReference type="HOGENOM" id="CLU_015718_4_3_1"/>
<gene>
    <name evidence="8 9" type="primary">TUBAL3</name>
</gene>
<dbReference type="PANTHER" id="PTHR11588">
    <property type="entry name" value="TUBULIN"/>
    <property type="match status" value="1"/>
</dbReference>
<evidence type="ECO:0000256" key="4">
    <source>
        <dbReference type="ARBA" id="ARBA00022701"/>
    </source>
</evidence>
<evidence type="ECO:0000256" key="5">
    <source>
        <dbReference type="ARBA" id="ARBA00022741"/>
    </source>
</evidence>
<dbReference type="SUPFAM" id="SSF52490">
    <property type="entry name" value="Tubulin nucleotide-binding domain-like"/>
    <property type="match status" value="1"/>
</dbReference>
<dbReference type="GO" id="GO:0005874">
    <property type="term" value="C:microtubule"/>
    <property type="evidence" value="ECO:0007669"/>
    <property type="project" value="UniProtKB-KW"/>
</dbReference>
<dbReference type="InterPro" id="IPR003008">
    <property type="entry name" value="Tubulin_FtsZ_GTPase"/>
</dbReference>
<dbReference type="GO" id="GO:0005525">
    <property type="term" value="F:GTP binding"/>
    <property type="evidence" value="ECO:0007669"/>
    <property type="project" value="UniProtKB-KW"/>
</dbReference>
<comment type="similarity">
    <text evidence="2">Belongs to the tubulin family.</text>
</comment>
<dbReference type="InterPro" id="IPR036525">
    <property type="entry name" value="Tubulin/FtsZ_GTPase_sf"/>
</dbReference>
<keyword evidence="3" id="KW-0963">Cytoplasm</keyword>
<evidence type="ECO:0000256" key="3">
    <source>
        <dbReference type="ARBA" id="ARBA00022490"/>
    </source>
</evidence>
<dbReference type="Gene3D" id="3.40.50.1440">
    <property type="entry name" value="Tubulin/FtsZ, GTPase domain"/>
    <property type="match status" value="1"/>
</dbReference>
<evidence type="ECO:0000313" key="9">
    <source>
        <dbReference type="VGNC" id="VGNC:36505"/>
    </source>
</evidence>
<dbReference type="Pfam" id="PF00091">
    <property type="entry name" value="Tubulin"/>
    <property type="match status" value="1"/>
</dbReference>
<evidence type="ECO:0000313" key="8">
    <source>
        <dbReference type="EMBL" id="AAI49968.1"/>
    </source>
</evidence>
<evidence type="ECO:0000256" key="7">
    <source>
        <dbReference type="ARBA" id="ARBA00023212"/>
    </source>
</evidence>
<keyword evidence="4" id="KW-0493">Microtubule</keyword>
<dbReference type="AlphaFoldDB" id="A6QQR8"/>
<dbReference type="EMBL" id="BC149967">
    <property type="protein sequence ID" value="AAI49968.1"/>
    <property type="molecule type" value="mRNA"/>
</dbReference>
<name>A6QQR8_BOVIN</name>
<keyword evidence="5" id="KW-0547">Nucleotide-binding</keyword>
<dbReference type="InterPro" id="IPR000217">
    <property type="entry name" value="Tubulin"/>
</dbReference>
<dbReference type="PRINTS" id="PR01161">
    <property type="entry name" value="TUBULIN"/>
</dbReference>